<feature type="signal peptide" evidence="1">
    <location>
        <begin position="1"/>
        <end position="19"/>
    </location>
</feature>
<dbReference type="GeneID" id="100192275"/>
<sequence>MKSTVILFIVALCIVCSEGIFWKMCKSNKDCDGGCCVKLGFLGKCKSYVKEGGLCGLSQTFACGCEPGLDCEKVRGTITGLIRKCVDNSGSGSLY</sequence>
<evidence type="ECO:0000256" key="1">
    <source>
        <dbReference type="SAM" id="SignalP"/>
    </source>
</evidence>
<dbReference type="RefSeq" id="XP_065644654.1">
    <property type="nucleotide sequence ID" value="XM_065788582.1"/>
</dbReference>
<reference evidence="3" key="2">
    <citation type="submission" date="2025-08" db="UniProtKB">
        <authorList>
            <consortium name="RefSeq"/>
        </authorList>
    </citation>
    <scope>IDENTIFICATION</scope>
</reference>
<proteinExistence type="predicted"/>
<protein>
    <submittedName>
        <fullName evidence="3">Dickkopf-like protein Dlp-1 isoform X1</fullName>
    </submittedName>
</protein>
<gene>
    <name evidence="3" type="primary">LOC100192275</name>
</gene>
<dbReference type="Proteomes" id="UP001652625">
    <property type="component" value="Chromosome 01"/>
</dbReference>
<accession>A0ABM4B724</accession>
<organism evidence="2 3">
    <name type="scientific">Hydra vulgaris</name>
    <name type="common">Hydra</name>
    <name type="synonym">Hydra attenuata</name>
    <dbReference type="NCBI Taxonomy" id="6087"/>
    <lineage>
        <taxon>Eukaryota</taxon>
        <taxon>Metazoa</taxon>
        <taxon>Cnidaria</taxon>
        <taxon>Hydrozoa</taxon>
        <taxon>Hydroidolina</taxon>
        <taxon>Anthoathecata</taxon>
        <taxon>Aplanulata</taxon>
        <taxon>Hydridae</taxon>
        <taxon>Hydra</taxon>
    </lineage>
</organism>
<evidence type="ECO:0000313" key="2">
    <source>
        <dbReference type="Proteomes" id="UP001652625"/>
    </source>
</evidence>
<keyword evidence="2" id="KW-1185">Reference proteome</keyword>
<feature type="chain" id="PRO_5047393849" evidence="1">
    <location>
        <begin position="20"/>
        <end position="95"/>
    </location>
</feature>
<evidence type="ECO:0000313" key="3">
    <source>
        <dbReference type="RefSeq" id="XP_065644654.1"/>
    </source>
</evidence>
<name>A0ABM4B724_HYDVU</name>
<reference evidence="2" key="1">
    <citation type="submission" date="2025-05" db="UniProtKB">
        <authorList>
            <consortium name="RefSeq"/>
        </authorList>
    </citation>
    <scope>NUCLEOTIDE SEQUENCE [LARGE SCALE GENOMIC DNA]</scope>
</reference>
<keyword evidence="1" id="KW-0732">Signal</keyword>